<dbReference type="InterPro" id="IPR006860">
    <property type="entry name" value="FecR"/>
</dbReference>
<reference evidence="3 4" key="1">
    <citation type="submission" date="2020-03" db="EMBL/GenBank/DDBJ databases">
        <title>Genomic Encyclopedia of Type Strains, Phase IV (KMG-IV): sequencing the most valuable type-strain genomes for metagenomic binning, comparative biology and taxonomic classification.</title>
        <authorList>
            <person name="Goeker M."/>
        </authorList>
    </citation>
    <scope>NUCLEOTIDE SEQUENCE [LARGE SCALE GENOMIC DNA]</scope>
    <source>
        <strain evidence="3 4">DSM 105096</strain>
    </source>
</reference>
<gene>
    <name evidence="3" type="ORF">GGR27_000086</name>
</gene>
<evidence type="ECO:0000313" key="4">
    <source>
        <dbReference type="Proteomes" id="UP000770785"/>
    </source>
</evidence>
<keyword evidence="1 3" id="KW-0812">Transmembrane</keyword>
<evidence type="ECO:0000259" key="2">
    <source>
        <dbReference type="Pfam" id="PF04773"/>
    </source>
</evidence>
<dbReference type="PANTHER" id="PTHR30273">
    <property type="entry name" value="PERIPLASMIC SIGNAL SENSOR AND SIGMA FACTOR ACTIVATOR FECR-RELATED"/>
    <property type="match status" value="1"/>
</dbReference>
<comment type="caution">
    <text evidence="3">The sequence shown here is derived from an EMBL/GenBank/DDBJ whole genome shotgun (WGS) entry which is preliminary data.</text>
</comment>
<dbReference type="PANTHER" id="PTHR30273:SF2">
    <property type="entry name" value="PROTEIN FECR"/>
    <property type="match status" value="1"/>
</dbReference>
<dbReference type="Proteomes" id="UP000770785">
    <property type="component" value="Unassembled WGS sequence"/>
</dbReference>
<keyword evidence="1" id="KW-0472">Membrane</keyword>
<name>A0ABX0X696_9BACT</name>
<dbReference type="Pfam" id="PF04773">
    <property type="entry name" value="FecR"/>
    <property type="match status" value="1"/>
</dbReference>
<proteinExistence type="predicted"/>
<feature type="domain" description="FecR protein" evidence="2">
    <location>
        <begin position="83"/>
        <end position="168"/>
    </location>
</feature>
<protein>
    <submittedName>
        <fullName evidence="3">Transmembrane sensor</fullName>
    </submittedName>
</protein>
<dbReference type="EMBL" id="JAATJH010000001">
    <property type="protein sequence ID" value="NJC24605.1"/>
    <property type="molecule type" value="Genomic_DNA"/>
</dbReference>
<organism evidence="3 4">
    <name type="scientific">Neolewinella antarctica</name>
    <dbReference type="NCBI Taxonomy" id="442734"/>
    <lineage>
        <taxon>Bacteria</taxon>
        <taxon>Pseudomonadati</taxon>
        <taxon>Bacteroidota</taxon>
        <taxon>Saprospiria</taxon>
        <taxon>Saprospirales</taxon>
        <taxon>Lewinellaceae</taxon>
        <taxon>Neolewinella</taxon>
    </lineage>
</organism>
<dbReference type="RefSeq" id="WP_168035427.1">
    <property type="nucleotide sequence ID" value="NZ_JAATJH010000001.1"/>
</dbReference>
<keyword evidence="1" id="KW-1133">Transmembrane helix</keyword>
<feature type="transmembrane region" description="Helical" evidence="1">
    <location>
        <begin position="49"/>
        <end position="70"/>
    </location>
</feature>
<dbReference type="PIRSF" id="PIRSF018266">
    <property type="entry name" value="FecR"/>
    <property type="match status" value="1"/>
</dbReference>
<accession>A0ABX0X696</accession>
<sequence length="287" mass="31136">MSLRSHQEIDRLATGYGQDFTPDVEKGLARLHRNIDGERRQAKVRRLRLPHWLSIAAGVLLLFTAGFFLLSSGNTTFRNDTLEAMAVELPDGTEVILQRGSSLSFGGAYAGAERRVEIEGQGYFNVVKDADKPFLVSTGKTTLRVTGTAFNLRVEGEELEVEVSEGSIVLDYGDREVSVAAKQCGISKSGELPTMVEAPNLNRHAWRTGHLVFENAPVAQVLATLHNNWDVEVDLPTTCDYPISATFNKKDAAAILETVAKLGGMTCTATGKNTFAFVGGCDTNVGE</sequence>
<keyword evidence="4" id="KW-1185">Reference proteome</keyword>
<evidence type="ECO:0000256" key="1">
    <source>
        <dbReference type="SAM" id="Phobius"/>
    </source>
</evidence>
<evidence type="ECO:0000313" key="3">
    <source>
        <dbReference type="EMBL" id="NJC24605.1"/>
    </source>
</evidence>
<dbReference type="InterPro" id="IPR012373">
    <property type="entry name" value="Ferrdict_sens_TM"/>
</dbReference>
<dbReference type="Gene3D" id="3.55.50.30">
    <property type="match status" value="1"/>
</dbReference>
<dbReference type="Gene3D" id="2.60.120.1440">
    <property type="match status" value="1"/>
</dbReference>